<dbReference type="EMBL" id="REGN01000120">
    <property type="protein sequence ID" value="RNA44326.1"/>
    <property type="molecule type" value="Genomic_DNA"/>
</dbReference>
<dbReference type="SUPFAM" id="SSF52540">
    <property type="entry name" value="P-loop containing nucleoside triphosphate hydrolases"/>
    <property type="match status" value="2"/>
</dbReference>
<feature type="domain" description="Strawberry notch AAA" evidence="6">
    <location>
        <begin position="482"/>
        <end position="790"/>
    </location>
</feature>
<feature type="compositionally biased region" description="Polar residues" evidence="4">
    <location>
        <begin position="969"/>
        <end position="985"/>
    </location>
</feature>
<protein>
    <submittedName>
        <fullName evidence="7">Strawberry notch-like protein</fullName>
    </submittedName>
</protein>
<dbReference type="GO" id="GO:0031490">
    <property type="term" value="F:chromatin DNA binding"/>
    <property type="evidence" value="ECO:0007669"/>
    <property type="project" value="TreeGrafter"/>
</dbReference>
<evidence type="ECO:0000256" key="1">
    <source>
        <dbReference type="ARBA" id="ARBA00006992"/>
    </source>
</evidence>
<proteinExistence type="inferred from homology"/>
<organism evidence="7 8">
    <name type="scientific">Brachionus plicatilis</name>
    <name type="common">Marine rotifer</name>
    <name type="synonym">Brachionus muelleri</name>
    <dbReference type="NCBI Taxonomy" id="10195"/>
    <lineage>
        <taxon>Eukaryota</taxon>
        <taxon>Metazoa</taxon>
        <taxon>Spiralia</taxon>
        <taxon>Gnathifera</taxon>
        <taxon>Rotifera</taxon>
        <taxon>Eurotatoria</taxon>
        <taxon>Monogononta</taxon>
        <taxon>Pseudotrocha</taxon>
        <taxon>Ploima</taxon>
        <taxon>Brachionidae</taxon>
        <taxon>Brachionus</taxon>
    </lineage>
</organism>
<evidence type="ECO:0000256" key="3">
    <source>
        <dbReference type="ARBA" id="ARBA00023163"/>
    </source>
</evidence>
<keyword evidence="8" id="KW-1185">Reference proteome</keyword>
<dbReference type="Gene3D" id="3.40.50.300">
    <property type="entry name" value="P-loop containing nucleotide triphosphate hydrolases"/>
    <property type="match status" value="1"/>
</dbReference>
<dbReference type="Pfam" id="PF13872">
    <property type="entry name" value="AAA_34"/>
    <property type="match status" value="1"/>
</dbReference>
<accession>A0A3M7T8G4</accession>
<dbReference type="InterPro" id="IPR026937">
    <property type="entry name" value="SBNO_Helicase_C_dom"/>
</dbReference>
<dbReference type="InterPro" id="IPR026741">
    <property type="entry name" value="SNO"/>
</dbReference>
<comment type="similarity">
    <text evidence="1">Belongs to the SBNO family.</text>
</comment>
<dbReference type="Pfam" id="PF13871">
    <property type="entry name" value="Helicase_C_4"/>
    <property type="match status" value="1"/>
</dbReference>
<feature type="compositionally biased region" description="Basic residues" evidence="4">
    <location>
        <begin position="1015"/>
        <end position="1034"/>
    </location>
</feature>
<dbReference type="InterPro" id="IPR039187">
    <property type="entry name" value="SNO_AAA"/>
</dbReference>
<evidence type="ECO:0000259" key="5">
    <source>
        <dbReference type="Pfam" id="PF13871"/>
    </source>
</evidence>
<evidence type="ECO:0000256" key="2">
    <source>
        <dbReference type="ARBA" id="ARBA00023015"/>
    </source>
</evidence>
<evidence type="ECO:0000256" key="4">
    <source>
        <dbReference type="SAM" id="MobiDB-lite"/>
    </source>
</evidence>
<gene>
    <name evidence="7" type="ORF">BpHYR1_026879</name>
</gene>
<feature type="region of interest" description="Disordered" evidence="4">
    <location>
        <begin position="965"/>
        <end position="1040"/>
    </location>
</feature>
<evidence type="ECO:0000259" key="6">
    <source>
        <dbReference type="Pfam" id="PF13872"/>
    </source>
</evidence>
<dbReference type="Proteomes" id="UP000276133">
    <property type="component" value="Unassembled WGS sequence"/>
</dbReference>
<reference evidence="7 8" key="1">
    <citation type="journal article" date="2018" name="Sci. Rep.">
        <title>Genomic signatures of local adaptation to the degree of environmental predictability in rotifers.</title>
        <authorList>
            <person name="Franch-Gras L."/>
            <person name="Hahn C."/>
            <person name="Garcia-Roger E.M."/>
            <person name="Carmona M.J."/>
            <person name="Serra M."/>
            <person name="Gomez A."/>
        </authorList>
    </citation>
    <scope>NUCLEOTIDE SEQUENCE [LARGE SCALE GENOMIC DNA]</scope>
    <source>
        <strain evidence="7">HYR1</strain>
    </source>
</reference>
<dbReference type="GO" id="GO:0005634">
    <property type="term" value="C:nucleus"/>
    <property type="evidence" value="ECO:0007669"/>
    <property type="project" value="TreeGrafter"/>
</dbReference>
<comment type="caution">
    <text evidence="7">The sequence shown here is derived from an EMBL/GenBank/DDBJ whole genome shotgun (WGS) entry which is preliminary data.</text>
</comment>
<name>A0A3M7T8G4_BRAPC</name>
<dbReference type="PANTHER" id="PTHR12706:SF30">
    <property type="entry name" value="PROTEIN STRAWBERRY NOTCH-RELATED"/>
    <property type="match status" value="1"/>
</dbReference>
<dbReference type="OrthoDB" id="421838at2759"/>
<dbReference type="PANTHER" id="PTHR12706">
    <property type="entry name" value="STRAWBERRY NOTCH-RELATED"/>
    <property type="match status" value="1"/>
</dbReference>
<evidence type="ECO:0000313" key="7">
    <source>
        <dbReference type="EMBL" id="RNA44326.1"/>
    </source>
</evidence>
<dbReference type="GO" id="GO:0006355">
    <property type="term" value="P:regulation of DNA-templated transcription"/>
    <property type="evidence" value="ECO:0007669"/>
    <property type="project" value="InterPro"/>
</dbReference>
<dbReference type="FunFam" id="3.40.50.300:FF:000342">
    <property type="entry name" value="Protein strawberry notch homolog 2"/>
    <property type="match status" value="1"/>
</dbReference>
<dbReference type="InterPro" id="IPR027417">
    <property type="entry name" value="P-loop_NTPase"/>
</dbReference>
<keyword evidence="3" id="KW-0804">Transcription</keyword>
<dbReference type="GO" id="GO:0042393">
    <property type="term" value="F:histone binding"/>
    <property type="evidence" value="ECO:0007669"/>
    <property type="project" value="TreeGrafter"/>
</dbReference>
<feature type="non-terminal residue" evidence="7">
    <location>
        <position position="1353"/>
    </location>
</feature>
<evidence type="ECO:0000313" key="8">
    <source>
        <dbReference type="Proteomes" id="UP000276133"/>
    </source>
</evidence>
<keyword evidence="2" id="KW-0805">Transcription regulation</keyword>
<feature type="domain" description="Strawberry notch helicase C" evidence="5">
    <location>
        <begin position="1147"/>
        <end position="1339"/>
    </location>
</feature>
<feature type="compositionally biased region" description="Polar residues" evidence="4">
    <location>
        <begin position="1003"/>
        <end position="1012"/>
    </location>
</feature>
<sequence length="1353" mass="152054">MDDILNAAIQDAGLETNLCSLLDNQCDTPFSTSSPSSSSCYTSFSKDLNNNDQDFNLNDLDFSFLTDASNDFLVSSSLDISSNSVSPIHNQDNQNCDLMLSDDPFLAVLNHFDQNNLNIESNEKTSSELRPNNGTHLEPKIPNRKIIKINSLKHSNQSLLPYSRVVKSGTPAPNQTNSTVRIVSISNRKKVDSPRSDLNSLINFRNPLKTFNVSTNAPKAPLNANPVKVINLSHLQQKNLQERLISTSACKRIIKIQNNQTENRSAPTTGQTQHFSNQNIKITKVVSSKPVSFQNQSTTNMVFLNKTKNKLFHFNSNLNEIQKKPLVHEIKNKTVITKTFNSNNLTIPKVIMTPKTITSPKNQETLNIASKYGSYSSSSSVSSHLNALNSHLSRFANSNQALKETLVDIQIPESNATPINQQSIINGVKNNNQTDQPNEAKFVRNESIYERDDQVVVEEEEELGHAETYADYMPSKLKLGLKHPDPIVETSSLASVEPPDIWYELRMASSVYEKGALSALQLEAVVYACQKHSEFLPNSHRCGFLIGDGAGVGKGRTIAGIIYENYLQGRKKALWLSVSNDLKYDAQRDFSDIGASDIQIFALNKLKYSKISSEENSNIKKGVIFSTYSSLIGESQQKTENKKYSSRLEQLFQWLGGEAFDGVIVFDECHKAKNLVPIGSAKPTKTGLAVLELQEKLPKARIVYASATGASEPKNMAYMVRLGLWGTGTPFNDFNDFIQSVEKRGVGAMEIIAIDMKLRGMYIARQLSFTGVTFKIQEIPLRDEYIRMYDDSVKLWVEMKEKFQEALDLIDLDGKMKKTVWGQFWSSHQRFFKYLCLACKVPSVVELAKKALNSHKCVVIGLQSTGEARTLEHIDEGGEMNDFVSTARGVLHNLVEKHFPSKQKKQVAKSPKISQNVNQIFKRLSSYTNPQKISKKKHSLSESSISSFDDSSFYDSDSFESLSSDLESAENNTTSQYDSGLSSTYSKKSNSFDSDDSDSLFSITKSVPQQNVTSKKTKKPRNKLNKSPNKRKKPNTNIYGYDEFNDRMEDEDNDIQIIEPAVYNESAKAELDSESDEEFSLPVKRVKSNEEQDIFDIDDPFGFCISKPEQSNRPKPTEPNQIEQYIHEIKSDLLNAIKSFGKRLPANTLDELIDLLNGPDHVAEMTGRKGRIVSQKDSNNQKECYVYETRNENDVPVELMNFVQKERFMNGEKLVAIISEAASSGISLQANRRYANQLKRVHITIELPWSADRAIQQFGRTHRSNQVSSPEYVFLISQLAGEKRFASTVAKRLESLGALTHGDRRATESRDLSQFNIDNKYGRTALENVIRSICQMEKPLARFPISYKGDFIN</sequence>